<evidence type="ECO:0000256" key="3">
    <source>
        <dbReference type="ARBA" id="ARBA00022750"/>
    </source>
</evidence>
<keyword evidence="6" id="KW-0732">Signal</keyword>
<dbReference type="Proteomes" id="UP001497444">
    <property type="component" value="Unassembled WGS sequence"/>
</dbReference>
<evidence type="ECO:0000256" key="4">
    <source>
        <dbReference type="ARBA" id="ARBA00022801"/>
    </source>
</evidence>
<feature type="domain" description="Peptidase A1" evidence="7">
    <location>
        <begin position="127"/>
        <end position="480"/>
    </location>
</feature>
<dbReference type="Pfam" id="PF14543">
    <property type="entry name" value="TAXi_N"/>
    <property type="match status" value="1"/>
</dbReference>
<dbReference type="InterPro" id="IPR032861">
    <property type="entry name" value="TAXi_N"/>
</dbReference>
<dbReference type="SUPFAM" id="SSF50630">
    <property type="entry name" value="Acid proteases"/>
    <property type="match status" value="1"/>
</dbReference>
<dbReference type="InterPro" id="IPR032799">
    <property type="entry name" value="TAXi_C"/>
</dbReference>
<proteinExistence type="inferred from homology"/>
<keyword evidence="5" id="KW-0325">Glycoprotein</keyword>
<gene>
    <name evidence="8" type="ORF">CSSPJE1EN1_LOCUS25590</name>
</gene>
<evidence type="ECO:0000313" key="9">
    <source>
        <dbReference type="Proteomes" id="UP001497444"/>
    </source>
</evidence>
<keyword evidence="3" id="KW-0064">Aspartyl protease</keyword>
<evidence type="ECO:0000256" key="5">
    <source>
        <dbReference type="ARBA" id="ARBA00023180"/>
    </source>
</evidence>
<dbReference type="InterPro" id="IPR034161">
    <property type="entry name" value="Pepsin-like_plant"/>
</dbReference>
<dbReference type="EMBL" id="CAXAQS010000136">
    <property type="protein sequence ID" value="CAK9250212.1"/>
    <property type="molecule type" value="Genomic_DNA"/>
</dbReference>
<dbReference type="InterPro" id="IPR001461">
    <property type="entry name" value="Aspartic_peptidase_A1"/>
</dbReference>
<dbReference type="InterPro" id="IPR051708">
    <property type="entry name" value="Plant_Aspart_Prot_A1"/>
</dbReference>
<dbReference type="PANTHER" id="PTHR47967">
    <property type="entry name" value="OS07G0603500 PROTEIN-RELATED"/>
    <property type="match status" value="1"/>
</dbReference>
<evidence type="ECO:0000256" key="2">
    <source>
        <dbReference type="ARBA" id="ARBA00022670"/>
    </source>
</evidence>
<dbReference type="PROSITE" id="PS51767">
    <property type="entry name" value="PEPTIDASE_A1"/>
    <property type="match status" value="1"/>
</dbReference>
<evidence type="ECO:0000256" key="1">
    <source>
        <dbReference type="ARBA" id="ARBA00007447"/>
    </source>
</evidence>
<evidence type="ECO:0000259" key="7">
    <source>
        <dbReference type="PROSITE" id="PS51767"/>
    </source>
</evidence>
<feature type="chain" id="PRO_5046179317" description="Peptidase A1 domain-containing protein" evidence="6">
    <location>
        <begin position="26"/>
        <end position="485"/>
    </location>
</feature>
<organism evidence="8 9">
    <name type="scientific">Sphagnum jensenii</name>
    <dbReference type="NCBI Taxonomy" id="128206"/>
    <lineage>
        <taxon>Eukaryota</taxon>
        <taxon>Viridiplantae</taxon>
        <taxon>Streptophyta</taxon>
        <taxon>Embryophyta</taxon>
        <taxon>Bryophyta</taxon>
        <taxon>Sphagnophytina</taxon>
        <taxon>Sphagnopsida</taxon>
        <taxon>Sphagnales</taxon>
        <taxon>Sphagnaceae</taxon>
        <taxon>Sphagnum</taxon>
    </lineage>
</organism>
<dbReference type="InterPro" id="IPR021109">
    <property type="entry name" value="Peptidase_aspartic_dom_sf"/>
</dbReference>
<keyword evidence="9" id="KW-1185">Reference proteome</keyword>
<dbReference type="Gene3D" id="2.40.70.10">
    <property type="entry name" value="Acid Proteases"/>
    <property type="match status" value="2"/>
</dbReference>
<feature type="signal peptide" evidence="6">
    <location>
        <begin position="1"/>
        <end position="25"/>
    </location>
</feature>
<keyword evidence="2" id="KW-0645">Protease</keyword>
<reference evidence="8" key="1">
    <citation type="submission" date="2024-02" db="EMBL/GenBank/DDBJ databases">
        <authorList>
            <consortium name="ELIXIR-Norway"/>
            <consortium name="Elixir Norway"/>
        </authorList>
    </citation>
    <scope>NUCLEOTIDE SEQUENCE</scope>
</reference>
<protein>
    <recommendedName>
        <fullName evidence="7">Peptidase A1 domain-containing protein</fullName>
    </recommendedName>
</protein>
<dbReference type="InterPro" id="IPR033121">
    <property type="entry name" value="PEPTIDASE_A1"/>
</dbReference>
<dbReference type="PRINTS" id="PR00792">
    <property type="entry name" value="PEPSIN"/>
</dbReference>
<evidence type="ECO:0000256" key="6">
    <source>
        <dbReference type="SAM" id="SignalP"/>
    </source>
</evidence>
<dbReference type="CDD" id="cd05476">
    <property type="entry name" value="pepsin_A_like_plant"/>
    <property type="match status" value="1"/>
</dbReference>
<name>A0ABP0V9J6_9BRYO</name>
<dbReference type="PANTHER" id="PTHR47967:SF128">
    <property type="entry name" value="ASPARTIC PROTEINASE CDR1-LIKE"/>
    <property type="match status" value="1"/>
</dbReference>
<comment type="similarity">
    <text evidence="1">Belongs to the peptidase A1 family.</text>
</comment>
<keyword evidence="4" id="KW-0378">Hydrolase</keyword>
<comment type="caution">
    <text evidence="8">The sequence shown here is derived from an EMBL/GenBank/DDBJ whole genome shotgun (WGS) entry which is preliminary data.</text>
</comment>
<dbReference type="Pfam" id="PF14541">
    <property type="entry name" value="TAXi_C"/>
    <property type="match status" value="1"/>
</dbReference>
<accession>A0ABP0V9J6</accession>
<evidence type="ECO:0000313" key="8">
    <source>
        <dbReference type="EMBL" id="CAK9250212.1"/>
    </source>
</evidence>
<sequence>MESLMRRRAPVVLVLVVAIMFQASTQICVGGQILPTGSGRPNDDHETSTTQEVNHNKVLKSYWIHRDHPDFSSSAANTYKTRSHSERIAAAARRSLIRAQYISRRVLLHASSSKSFDSPLEYVNGDYAMAVSVGTPPQQFIAWIDTGSDLVWLNCKPCIQCIVPAADNPFDPALSSSYQEVSCTDAACTDFPNLLSTCFGKGPCDYFYGYAGGTTTSGVLAYETFTFTALDGSSIPVKHITFGCGQNETLYGFPGVDGIVGLGQSRFSLPSQLSSGPGFADIFSYCLIPLFDTIANHSTFYFGVPETNISIYTPIVSNTIIPAATFYYVNVTGISVGGVLLDIPADTFYINPVDGTGGIIFDDGTTFTYLTAVAYDAILKTFQSQFKFPVVSLPPFQCFDTSSATATIIVPTIVLHLQSVSGAAPVDFKLAEDNILLPVLEFLYCLTIVSDPLSIMIIGNTAQANHQMVFDRVKHQIGWASTTCT</sequence>